<organism evidence="2 3">
    <name type="scientific">Alkalibaculum sporogenes</name>
    <dbReference type="NCBI Taxonomy" id="2655001"/>
    <lineage>
        <taxon>Bacteria</taxon>
        <taxon>Bacillati</taxon>
        <taxon>Bacillota</taxon>
        <taxon>Clostridia</taxon>
        <taxon>Eubacteriales</taxon>
        <taxon>Eubacteriaceae</taxon>
        <taxon>Alkalibaculum</taxon>
    </lineage>
</organism>
<dbReference type="PANTHER" id="PTHR41786:SF1">
    <property type="entry name" value="6-HYDROXYMETHYLPTERIN DIPHOSPHOKINASE MPTE-LIKE DOMAIN-CONTAINING PROTEIN"/>
    <property type="match status" value="1"/>
</dbReference>
<sequence>MLTDNIVFFKNKYPELYEEIKKIEGCDKNNINLEDTKKDFKTLKILKEGHIFYLHSKYDPVREAETIINKFCERENIDDNTHVIFYGIGLGYHIDIFTKKFPKTTFSLYEPSIEIFKSFLDHKNIRDYPLKNLEILKCEYKQEVKDEFFTELLRKSDRKIVIMDLPIYKNEFKDQYNNFFDKFKKEINRKKGTIHTNYALQKRWILNSILNFSEVLDSPNLLMLTENPFEGKTAVLVSAGPSLDEEIDNLKLIKKNGLAYIFSVGSSINTLLDYNIIPDAICTYDPKEKNRRVFYKLHESGITDIPMIFGSSIGYEVLQDYKGPKYSMITSQDTLSRLLLNSNSNLRFVNDAPSIAVITLEMLYKLGFSDVILVGQNLALREDKEYANGIHYHDNKNVKKSNEDYSKYIKVKDVYGGEVYTNDMYNKMRHQLETYIGLYSDMKIINGTKGGAYIKGTSFIPLENIIKENLKKKIVLGKEFIELKSDSYNMEYLAIKLEQLQIDYLNIGQIMTDLINAIKTMNNLRSNNNYYQSDKMYSVFDKLLDKFFDNSFAKAVIIPMNRIIYELLLDEISLIKLEKNKNNKIKRTVNIITNFIKVCNDELKNSEELMQEFFTQFHKNRNDNKRLISIFKLLKEKGVYN</sequence>
<keyword evidence="3" id="KW-1185">Reference proteome</keyword>
<dbReference type="AlphaFoldDB" id="A0A6A7K5T1"/>
<feature type="domain" description="6-hydroxymethylpterin diphosphokinase MptE-like" evidence="1">
    <location>
        <begin position="209"/>
        <end position="382"/>
    </location>
</feature>
<name>A0A6A7K5T1_9FIRM</name>
<dbReference type="PANTHER" id="PTHR41786">
    <property type="entry name" value="MOTILITY ACCESSORY FACTOR MAF"/>
    <property type="match status" value="1"/>
</dbReference>
<proteinExistence type="predicted"/>
<evidence type="ECO:0000259" key="1">
    <source>
        <dbReference type="Pfam" id="PF01973"/>
    </source>
</evidence>
<comment type="caution">
    <text evidence="2">The sequence shown here is derived from an EMBL/GenBank/DDBJ whole genome shotgun (WGS) entry which is preliminary data.</text>
</comment>
<evidence type="ECO:0000313" key="3">
    <source>
        <dbReference type="Proteomes" id="UP000440004"/>
    </source>
</evidence>
<evidence type="ECO:0000313" key="2">
    <source>
        <dbReference type="EMBL" id="MPW24778.1"/>
    </source>
</evidence>
<protein>
    <submittedName>
        <fullName evidence="2">DUF115 domain-containing protein</fullName>
    </submittedName>
</protein>
<dbReference type="RefSeq" id="WP_152801592.1">
    <property type="nucleotide sequence ID" value="NZ_WHNX01000004.1"/>
</dbReference>
<dbReference type="InterPro" id="IPR002826">
    <property type="entry name" value="MptE-like"/>
</dbReference>
<dbReference type="Proteomes" id="UP000440004">
    <property type="component" value="Unassembled WGS sequence"/>
</dbReference>
<accession>A0A6A7K5T1</accession>
<dbReference type="Pfam" id="PF01973">
    <property type="entry name" value="MptE-like"/>
    <property type="match status" value="1"/>
</dbReference>
<reference evidence="2 3" key="1">
    <citation type="submission" date="2019-10" db="EMBL/GenBank/DDBJ databases">
        <title>Alkalibaculum tamaniensis sp.nov., a new alkaliphilic acetogen, isolated on methoxylated aromatics from a mud volcano.</title>
        <authorList>
            <person name="Khomyakova M.A."/>
            <person name="Merkel A.Y."/>
            <person name="Bonch-Osmolovskaya E.A."/>
            <person name="Slobodkin A.I."/>
        </authorList>
    </citation>
    <scope>NUCLEOTIDE SEQUENCE [LARGE SCALE GENOMIC DNA]</scope>
    <source>
        <strain evidence="2 3">M08DMB</strain>
    </source>
</reference>
<dbReference type="EMBL" id="WHNX01000004">
    <property type="protein sequence ID" value="MPW24778.1"/>
    <property type="molecule type" value="Genomic_DNA"/>
</dbReference>
<gene>
    <name evidence="2" type="ORF">GC105_03105</name>
</gene>